<dbReference type="InterPro" id="IPR038614">
    <property type="entry name" value="GK_N_sf"/>
</dbReference>
<dbReference type="Gene3D" id="3.40.50.10180">
    <property type="entry name" value="Glycerate kinase, MOFRL-like N-terminal domain"/>
    <property type="match status" value="1"/>
</dbReference>
<dbReference type="AlphaFoldDB" id="A0A3D9BKJ5"/>
<keyword evidence="4" id="KW-1185">Reference proteome</keyword>
<dbReference type="InterPro" id="IPR039760">
    <property type="entry name" value="MOFRL_protein"/>
</dbReference>
<proteinExistence type="predicted"/>
<dbReference type="GO" id="GO:0008887">
    <property type="term" value="F:glycerate kinase activity"/>
    <property type="evidence" value="ECO:0007669"/>
    <property type="project" value="InterPro"/>
</dbReference>
<name>A0A3D9BKJ5_9RHOB</name>
<feature type="domain" description="MOFRL-associated" evidence="2">
    <location>
        <begin position="13"/>
        <end position="230"/>
    </location>
</feature>
<dbReference type="PANTHER" id="PTHR12227">
    <property type="entry name" value="GLYCERATE KINASE"/>
    <property type="match status" value="1"/>
</dbReference>
<dbReference type="Proteomes" id="UP000257131">
    <property type="component" value="Unassembled WGS sequence"/>
</dbReference>
<dbReference type="InterPro" id="IPR007835">
    <property type="entry name" value="MOFRL"/>
</dbReference>
<dbReference type="Pfam" id="PF13660">
    <property type="entry name" value="DUF4147"/>
    <property type="match status" value="1"/>
</dbReference>
<evidence type="ECO:0000313" key="3">
    <source>
        <dbReference type="EMBL" id="REC54034.1"/>
    </source>
</evidence>
<protein>
    <submittedName>
        <fullName evidence="3">DUF4147 domain-containing protein</fullName>
    </submittedName>
</protein>
<dbReference type="EMBL" id="QOHR01000039">
    <property type="protein sequence ID" value="REC54034.1"/>
    <property type="molecule type" value="Genomic_DNA"/>
</dbReference>
<dbReference type="OrthoDB" id="9766552at2"/>
<dbReference type="InterPro" id="IPR025286">
    <property type="entry name" value="MOFRL_assoc_dom"/>
</dbReference>
<dbReference type="PANTHER" id="PTHR12227:SF0">
    <property type="entry name" value="GLYCERATE KINASE"/>
    <property type="match status" value="1"/>
</dbReference>
<accession>A0A3D9BKJ5</accession>
<feature type="domain" description="MOFRL" evidence="1">
    <location>
        <begin position="275"/>
        <end position="373"/>
    </location>
</feature>
<sequence length="381" mass="38207">MESGAGTTARDVLARLWRAGVAAVEGRAAVARALDAAPVPRPDLVLSVGKAAVPMARAALDRFGAVPALAVTKHGHGDDDGHRDGAPALEVIEAGHPVPDAESLRAGAALRARVAACGPEAHLLLLVSGGASALAEDLEPGVTLGYLAAETKRLLASGADIAAMNARRRQLSRIKGGRLFEAFRGARVTVLAISDVAGDDIAVIGSGIGLVPDTARVAQETRIVASNAVARAAIAAEAEAAGLPLRENAETLYRDVGAAAAMIGARLRAGPPGLHLWGGEPTVVLPERPGRGGRNQALALALAREIAGRAGVTALVAGTDGTDGPTDAAGAFADGATWAPGAAEALARADSGPWLADRGALFAPGPTGTNVMDLALARVEA</sequence>
<dbReference type="GO" id="GO:0005737">
    <property type="term" value="C:cytoplasm"/>
    <property type="evidence" value="ECO:0007669"/>
    <property type="project" value="TreeGrafter"/>
</dbReference>
<dbReference type="SUPFAM" id="SSF82544">
    <property type="entry name" value="GckA/TtuD-like"/>
    <property type="match status" value="1"/>
</dbReference>
<evidence type="ECO:0000259" key="2">
    <source>
        <dbReference type="Pfam" id="PF13660"/>
    </source>
</evidence>
<comment type="caution">
    <text evidence="3">The sequence shown here is derived from an EMBL/GenBank/DDBJ whole genome shotgun (WGS) entry which is preliminary data.</text>
</comment>
<evidence type="ECO:0000259" key="1">
    <source>
        <dbReference type="Pfam" id="PF05161"/>
    </source>
</evidence>
<organism evidence="3 4">
    <name type="scientific">Rhodosalinus sediminis</name>
    <dbReference type="NCBI Taxonomy" id="1940533"/>
    <lineage>
        <taxon>Bacteria</taxon>
        <taxon>Pseudomonadati</taxon>
        <taxon>Pseudomonadota</taxon>
        <taxon>Alphaproteobacteria</taxon>
        <taxon>Rhodobacterales</taxon>
        <taxon>Paracoccaceae</taxon>
        <taxon>Rhodosalinus</taxon>
    </lineage>
</organism>
<gene>
    <name evidence="3" type="ORF">DRV84_14340</name>
</gene>
<dbReference type="Pfam" id="PF05161">
    <property type="entry name" value="MOFRL"/>
    <property type="match status" value="1"/>
</dbReference>
<evidence type="ECO:0000313" key="4">
    <source>
        <dbReference type="Proteomes" id="UP000257131"/>
    </source>
</evidence>
<reference evidence="3 4" key="1">
    <citation type="journal article" date="2017" name="Int. J. Syst. Evol. Microbiol.">
        <title>Rhodosalinus sediminis gen. nov., sp. nov., isolated from marine saltern.</title>
        <authorList>
            <person name="Guo L.Y."/>
            <person name="Ling S.K."/>
            <person name="Li C.M."/>
            <person name="Chen G.J."/>
            <person name="Du Z.J."/>
        </authorList>
    </citation>
    <scope>NUCLEOTIDE SEQUENCE [LARGE SCALE GENOMIC DNA]</scope>
    <source>
        <strain evidence="3 4">WDN1C137</strain>
    </source>
</reference>
<dbReference type="RefSeq" id="WP_115981919.1">
    <property type="nucleotide sequence ID" value="NZ_QOHR01000039.1"/>
</dbReference>